<dbReference type="GO" id="GO:0004567">
    <property type="term" value="F:beta-mannosidase activity"/>
    <property type="evidence" value="ECO:0007669"/>
    <property type="project" value="TreeGrafter"/>
</dbReference>
<dbReference type="PANTHER" id="PTHR43730:SF1">
    <property type="entry name" value="BETA-MANNOSIDASE"/>
    <property type="match status" value="1"/>
</dbReference>
<evidence type="ECO:0000313" key="2">
    <source>
        <dbReference type="EMBL" id="VDL19621.1"/>
    </source>
</evidence>
<dbReference type="GO" id="GO:0006516">
    <property type="term" value="P:glycoprotein catabolic process"/>
    <property type="evidence" value="ECO:0007669"/>
    <property type="project" value="TreeGrafter"/>
</dbReference>
<evidence type="ECO:0000313" key="4">
    <source>
        <dbReference type="WBParaSite" id="HDID_0000215901-mRNA-1"/>
    </source>
</evidence>
<sequence length="129" mass="14809">MGKDIEAVFSQHQEPILRLITEDVKVNNQSHGKTFFFRINGVPIFVRGSNWIPSTFFPPRKDSQGKLRTVRDSELLYSAVGAGIQMLRVWGGGRYEDRRFYDLASQIGIMIWQDMMFACAMYKKPADGE</sequence>
<dbReference type="Proteomes" id="UP000274504">
    <property type="component" value="Unassembled WGS sequence"/>
</dbReference>
<organism evidence="4">
    <name type="scientific">Hymenolepis diminuta</name>
    <name type="common">Rat tapeworm</name>
    <dbReference type="NCBI Taxonomy" id="6216"/>
    <lineage>
        <taxon>Eukaryota</taxon>
        <taxon>Metazoa</taxon>
        <taxon>Spiralia</taxon>
        <taxon>Lophotrochozoa</taxon>
        <taxon>Platyhelminthes</taxon>
        <taxon>Cestoda</taxon>
        <taxon>Eucestoda</taxon>
        <taxon>Cyclophyllidea</taxon>
        <taxon>Hymenolepididae</taxon>
        <taxon>Hymenolepis</taxon>
    </lineage>
</organism>
<gene>
    <name evidence="2" type="ORF">HDID_LOCUS2160</name>
</gene>
<dbReference type="EMBL" id="UYSG01000492">
    <property type="protein sequence ID" value="VDL19621.1"/>
    <property type="molecule type" value="Genomic_DNA"/>
</dbReference>
<dbReference type="OrthoDB" id="2866996at2759"/>
<evidence type="ECO:0000256" key="1">
    <source>
        <dbReference type="ARBA" id="ARBA00023295"/>
    </source>
</evidence>
<dbReference type="SUPFAM" id="SSF51445">
    <property type="entry name" value="(Trans)glycosidases"/>
    <property type="match status" value="1"/>
</dbReference>
<proteinExistence type="predicted"/>
<accession>A0A0R3SC83</accession>
<dbReference type="AlphaFoldDB" id="A0A0R3SC83"/>
<dbReference type="STRING" id="6216.A0A0R3SC83"/>
<keyword evidence="1" id="KW-0378">Hydrolase</keyword>
<evidence type="ECO:0000313" key="3">
    <source>
        <dbReference type="Proteomes" id="UP000274504"/>
    </source>
</evidence>
<dbReference type="PANTHER" id="PTHR43730">
    <property type="entry name" value="BETA-MANNOSIDASE"/>
    <property type="match status" value="1"/>
</dbReference>
<protein>
    <submittedName>
        <fullName evidence="4">Glyco_hydro_36 domain-containing protein</fullName>
    </submittedName>
</protein>
<keyword evidence="1" id="KW-0326">Glycosidase</keyword>
<dbReference type="InterPro" id="IPR017853">
    <property type="entry name" value="GH"/>
</dbReference>
<reference evidence="2 3" key="2">
    <citation type="submission" date="2018-11" db="EMBL/GenBank/DDBJ databases">
        <authorList>
            <consortium name="Pathogen Informatics"/>
        </authorList>
    </citation>
    <scope>NUCLEOTIDE SEQUENCE [LARGE SCALE GENOMIC DNA]</scope>
</reference>
<reference evidence="4" key="1">
    <citation type="submission" date="2017-02" db="UniProtKB">
        <authorList>
            <consortium name="WormBaseParasite"/>
        </authorList>
    </citation>
    <scope>IDENTIFICATION</scope>
</reference>
<dbReference type="WBParaSite" id="HDID_0000215901-mRNA-1">
    <property type="protein sequence ID" value="HDID_0000215901-mRNA-1"/>
    <property type="gene ID" value="HDID_0000215901"/>
</dbReference>
<dbReference type="Gene3D" id="3.20.20.80">
    <property type="entry name" value="Glycosidases"/>
    <property type="match status" value="1"/>
</dbReference>
<dbReference type="InterPro" id="IPR050887">
    <property type="entry name" value="Beta-mannosidase_GH2"/>
</dbReference>
<name>A0A0R3SC83_HYMDI</name>